<reference evidence="2" key="2">
    <citation type="submission" date="2023-06" db="EMBL/GenBank/DDBJ databases">
        <authorList>
            <consortium name="Lawrence Berkeley National Laboratory"/>
            <person name="Haridas S."/>
            <person name="Hensen N."/>
            <person name="Bonometti L."/>
            <person name="Westerberg I."/>
            <person name="Brannstrom I.O."/>
            <person name="Guillou S."/>
            <person name="Cros-Aarteil S."/>
            <person name="Calhoun S."/>
            <person name="Kuo A."/>
            <person name="Mondo S."/>
            <person name="Pangilinan J."/>
            <person name="Riley R."/>
            <person name="LaButti K."/>
            <person name="Andreopoulos B."/>
            <person name="Lipzen A."/>
            <person name="Chen C."/>
            <person name="Yanf M."/>
            <person name="Daum C."/>
            <person name="Ng V."/>
            <person name="Clum A."/>
            <person name="Steindorff A."/>
            <person name="Ohm R."/>
            <person name="Martin F."/>
            <person name="Silar P."/>
            <person name="Natvig D."/>
            <person name="Lalanne C."/>
            <person name="Gautier V."/>
            <person name="Ament-velasquez S.L."/>
            <person name="Kruys A."/>
            <person name="Hutchinson M.I."/>
            <person name="Powell A.J."/>
            <person name="Barry K."/>
            <person name="Miller A.N."/>
            <person name="Grigoriev I.V."/>
            <person name="Debuchy R."/>
            <person name="Gladieux P."/>
            <person name="Thoren M.H."/>
            <person name="Johannesson H."/>
        </authorList>
    </citation>
    <scope>NUCLEOTIDE SEQUENCE</scope>
    <source>
        <strain evidence="2">CBS 232.78</strain>
    </source>
</reference>
<reference evidence="2" key="1">
    <citation type="journal article" date="2023" name="Mol. Phylogenet. Evol.">
        <title>Genome-scale phylogeny and comparative genomics of the fungal order Sordariales.</title>
        <authorList>
            <person name="Hensen N."/>
            <person name="Bonometti L."/>
            <person name="Westerberg I."/>
            <person name="Brannstrom I.O."/>
            <person name="Guillou S."/>
            <person name="Cros-Aarteil S."/>
            <person name="Calhoun S."/>
            <person name="Haridas S."/>
            <person name="Kuo A."/>
            <person name="Mondo S."/>
            <person name="Pangilinan J."/>
            <person name="Riley R."/>
            <person name="LaButti K."/>
            <person name="Andreopoulos B."/>
            <person name="Lipzen A."/>
            <person name="Chen C."/>
            <person name="Yan M."/>
            <person name="Daum C."/>
            <person name="Ng V."/>
            <person name="Clum A."/>
            <person name="Steindorff A."/>
            <person name="Ohm R.A."/>
            <person name="Martin F."/>
            <person name="Silar P."/>
            <person name="Natvig D.O."/>
            <person name="Lalanne C."/>
            <person name="Gautier V."/>
            <person name="Ament-Velasquez S.L."/>
            <person name="Kruys A."/>
            <person name="Hutchinson M.I."/>
            <person name="Powell A.J."/>
            <person name="Barry K."/>
            <person name="Miller A.N."/>
            <person name="Grigoriev I.V."/>
            <person name="Debuchy R."/>
            <person name="Gladieux P."/>
            <person name="Hiltunen Thoren M."/>
            <person name="Johannesson H."/>
        </authorList>
    </citation>
    <scope>NUCLEOTIDE SEQUENCE</scope>
    <source>
        <strain evidence="2">CBS 232.78</strain>
    </source>
</reference>
<dbReference type="Proteomes" id="UP001285441">
    <property type="component" value="Unassembled WGS sequence"/>
</dbReference>
<feature type="region of interest" description="Disordered" evidence="1">
    <location>
        <begin position="183"/>
        <end position="205"/>
    </location>
</feature>
<dbReference type="AlphaFoldDB" id="A0AAE0NXL1"/>
<accession>A0AAE0NXL1</accession>
<name>A0AAE0NXL1_9PEZI</name>
<organism evidence="2 3">
    <name type="scientific">Podospora didyma</name>
    <dbReference type="NCBI Taxonomy" id="330526"/>
    <lineage>
        <taxon>Eukaryota</taxon>
        <taxon>Fungi</taxon>
        <taxon>Dikarya</taxon>
        <taxon>Ascomycota</taxon>
        <taxon>Pezizomycotina</taxon>
        <taxon>Sordariomycetes</taxon>
        <taxon>Sordariomycetidae</taxon>
        <taxon>Sordariales</taxon>
        <taxon>Podosporaceae</taxon>
        <taxon>Podospora</taxon>
    </lineage>
</organism>
<proteinExistence type="predicted"/>
<sequence>MVGGVLLSQDLNRRQSNDDIVYGSLAALQGVKIVLRETSCHPRMPLYQARSGCCDKPSHGNTITTPAQRPLCETCHRYGTPSLCGKNHRDSALLQEWHQTAEFLASKVTPNRLRLDVVCDVEPGDTRTAELSVGPLRLMPQLKDCHIRLSRTRSPQLQKIAVHAVLHARLRLLLEKQQGQLDQEHGSTGGAYLEDDAPVSAGRHRRPSSSYAALYATTPAPSSSADRFVVYDYLAISPFAVPIPDDGDYLANRFAVSLFLCDIVPAGCHRYLRFLELVFPAYSYRLWPCDSHPAMVDWRRRSAGSSLGSTAPFSPYAL</sequence>
<keyword evidence="3" id="KW-1185">Reference proteome</keyword>
<dbReference type="EMBL" id="JAULSW010000002">
    <property type="protein sequence ID" value="KAK3389561.1"/>
    <property type="molecule type" value="Genomic_DNA"/>
</dbReference>
<protein>
    <submittedName>
        <fullName evidence="2">Uncharacterized protein</fullName>
    </submittedName>
</protein>
<evidence type="ECO:0000313" key="2">
    <source>
        <dbReference type="EMBL" id="KAK3389561.1"/>
    </source>
</evidence>
<gene>
    <name evidence="2" type="ORF">B0H63DRAFT_518795</name>
</gene>
<evidence type="ECO:0000256" key="1">
    <source>
        <dbReference type="SAM" id="MobiDB-lite"/>
    </source>
</evidence>
<comment type="caution">
    <text evidence="2">The sequence shown here is derived from an EMBL/GenBank/DDBJ whole genome shotgun (WGS) entry which is preliminary data.</text>
</comment>
<evidence type="ECO:0000313" key="3">
    <source>
        <dbReference type="Proteomes" id="UP001285441"/>
    </source>
</evidence>